<dbReference type="Proteomes" id="UP001064048">
    <property type="component" value="Chromosome 17"/>
</dbReference>
<name>A0ACC0KIT2_CHOFU</name>
<gene>
    <name evidence="1" type="ORF">MSG28_010010</name>
</gene>
<keyword evidence="2" id="KW-1185">Reference proteome</keyword>
<organism evidence="1 2">
    <name type="scientific">Choristoneura fumiferana</name>
    <name type="common">Spruce budworm moth</name>
    <name type="synonym">Archips fumiferana</name>
    <dbReference type="NCBI Taxonomy" id="7141"/>
    <lineage>
        <taxon>Eukaryota</taxon>
        <taxon>Metazoa</taxon>
        <taxon>Ecdysozoa</taxon>
        <taxon>Arthropoda</taxon>
        <taxon>Hexapoda</taxon>
        <taxon>Insecta</taxon>
        <taxon>Pterygota</taxon>
        <taxon>Neoptera</taxon>
        <taxon>Endopterygota</taxon>
        <taxon>Lepidoptera</taxon>
        <taxon>Glossata</taxon>
        <taxon>Ditrysia</taxon>
        <taxon>Tortricoidea</taxon>
        <taxon>Tortricidae</taxon>
        <taxon>Tortricinae</taxon>
        <taxon>Choristoneura</taxon>
    </lineage>
</organism>
<comment type="caution">
    <text evidence="1">The sequence shown here is derived from an EMBL/GenBank/DDBJ whole genome shotgun (WGS) entry which is preliminary data.</text>
</comment>
<accession>A0ACC0KIT2</accession>
<sequence length="370" mass="42288">MADNLPLIPSKGEAVCADVRPVLREVFRELDQLPPLTLEKNKPSDEERLWIQNYKTQCEEIWQQEGELKKQFAKRISKKRQRNLYRLFSPKQEKVEPWRVQRGLIGRKDLMPTIEQNAGREKSLWVQNILNRSSCEFRSAEKVYETFRVPLQPVCPDAYSLQTLSYGELKVRPPPLPPSEQPPPPTPEYIICVPPQLDFVNFVLGRLHTPIYVPLQGRGLLSEQEGLGHSSHAGPVRIGNFTRTIELLRRGRPLSSSGRLRADDDDDDDEISRRKLDKLAKQQVRLVNVSKFEVRLSLTPPRRRELDVELCGPRGLAVSAGSAAELKIHFRPRDVLAVHDALRVRVSVGKNQTSSCPSRATCSRPYCRVR</sequence>
<protein>
    <submittedName>
        <fullName evidence="1">Uncharacterized protein</fullName>
    </submittedName>
</protein>
<proteinExistence type="predicted"/>
<evidence type="ECO:0000313" key="2">
    <source>
        <dbReference type="Proteomes" id="UP001064048"/>
    </source>
</evidence>
<dbReference type="EMBL" id="CM046117">
    <property type="protein sequence ID" value="KAI8436414.1"/>
    <property type="molecule type" value="Genomic_DNA"/>
</dbReference>
<evidence type="ECO:0000313" key="1">
    <source>
        <dbReference type="EMBL" id="KAI8436414.1"/>
    </source>
</evidence>
<reference evidence="1 2" key="1">
    <citation type="journal article" date="2022" name="Genome Biol. Evol.">
        <title>The Spruce Budworm Genome: Reconstructing the Evolutionary History of Antifreeze Proteins.</title>
        <authorList>
            <person name="Beliveau C."/>
            <person name="Gagne P."/>
            <person name="Picq S."/>
            <person name="Vernygora O."/>
            <person name="Keeling C.I."/>
            <person name="Pinkney K."/>
            <person name="Doucet D."/>
            <person name="Wen F."/>
            <person name="Johnston J.S."/>
            <person name="Maaroufi H."/>
            <person name="Boyle B."/>
            <person name="Laroche J."/>
            <person name="Dewar K."/>
            <person name="Juretic N."/>
            <person name="Blackburn G."/>
            <person name="Nisole A."/>
            <person name="Brunet B."/>
            <person name="Brandao M."/>
            <person name="Lumley L."/>
            <person name="Duan J."/>
            <person name="Quan G."/>
            <person name="Lucarotti C.J."/>
            <person name="Roe A.D."/>
            <person name="Sperling F.A.H."/>
            <person name="Levesque R.C."/>
            <person name="Cusson M."/>
        </authorList>
    </citation>
    <scope>NUCLEOTIDE SEQUENCE [LARGE SCALE GENOMIC DNA]</scope>
    <source>
        <strain evidence="1">Glfc:IPQL:Cfum</strain>
    </source>
</reference>